<evidence type="ECO:0000313" key="3">
    <source>
        <dbReference type="Proteomes" id="UP000886667"/>
    </source>
</evidence>
<dbReference type="Pfam" id="PF24275">
    <property type="entry name" value="NttA"/>
    <property type="match status" value="1"/>
</dbReference>
<comment type="caution">
    <text evidence="2">The sequence shown here is derived from an EMBL/GenBank/DDBJ whole genome shotgun (WGS) entry which is preliminary data.</text>
</comment>
<evidence type="ECO:0000313" key="2">
    <source>
        <dbReference type="EMBL" id="MCG7948900.1"/>
    </source>
</evidence>
<dbReference type="InterPro" id="IPR056212">
    <property type="entry name" value="NttA"/>
</dbReference>
<accession>A0A9E4T5R3</accession>
<gene>
    <name evidence="2" type="ORF">JAZ07_21380</name>
</gene>
<dbReference type="Proteomes" id="UP000886667">
    <property type="component" value="Unassembled WGS sequence"/>
</dbReference>
<proteinExistence type="predicted"/>
<reference evidence="2" key="1">
    <citation type="journal article" date="2021" name="Proc. Natl. Acad. Sci. U.S.A.">
        <title>Global biogeography of chemosynthetic symbionts reveals both localized and globally distributed symbiont groups. .</title>
        <authorList>
            <person name="Osvatic J.T."/>
            <person name="Wilkins L.G.E."/>
            <person name="Leibrecht L."/>
            <person name="Leray M."/>
            <person name="Zauner S."/>
            <person name="Polzin J."/>
            <person name="Camacho Y."/>
            <person name="Gros O."/>
            <person name="van Gils J.A."/>
            <person name="Eisen J.A."/>
            <person name="Petersen J.M."/>
            <person name="Yuen B."/>
        </authorList>
    </citation>
    <scope>NUCLEOTIDE SEQUENCE</scope>
    <source>
        <strain evidence="2">MAGclacostrist064TRANS</strain>
    </source>
</reference>
<dbReference type="EMBL" id="JAEPCM010000812">
    <property type="protein sequence ID" value="MCG7948900.1"/>
    <property type="molecule type" value="Genomic_DNA"/>
</dbReference>
<organism evidence="2 3">
    <name type="scientific">Candidatus Thiodiazotropha taylori</name>
    <dbReference type="NCBI Taxonomy" id="2792791"/>
    <lineage>
        <taxon>Bacteria</taxon>
        <taxon>Pseudomonadati</taxon>
        <taxon>Pseudomonadota</taxon>
        <taxon>Gammaproteobacteria</taxon>
        <taxon>Chromatiales</taxon>
        <taxon>Sedimenticolaceae</taxon>
        <taxon>Candidatus Thiodiazotropha</taxon>
    </lineage>
</organism>
<feature type="domain" description="T2SS substrate NttA" evidence="1">
    <location>
        <begin position="20"/>
        <end position="103"/>
    </location>
</feature>
<sequence>MKKTVLGALFIASLPTHAQEVPKERWVNAMKTAIPAYFCQEAQYFRQCFNVTVTECEEVAASATRICLNDLNAQIPNILVQPRDGTLWGNKVGTCAGTAYETSLIEKRISNKKCNNISNWK</sequence>
<name>A0A9E4T5R3_9GAMM</name>
<evidence type="ECO:0000259" key="1">
    <source>
        <dbReference type="Pfam" id="PF24275"/>
    </source>
</evidence>
<dbReference type="AlphaFoldDB" id="A0A9E4T5R3"/>
<protein>
    <recommendedName>
        <fullName evidence="1">T2SS substrate NttA domain-containing protein</fullName>
    </recommendedName>
</protein>